<protein>
    <submittedName>
        <fullName evidence="1">13196_t:CDS:1</fullName>
    </submittedName>
</protein>
<sequence length="191" mass="21203">TILKQTLTTAQKTKFNMLVAEWIISDTLPFSIVSSQSFAAMIRYLNISMYVPSRDIIKSIIQKAFAVMKKDIQSLLEQISSNEIDTKLHSVLAAFNITNKLLCATTNGGSNDNLILNNYNFHFQSHRCLAHVLNIIVTTGLSPIKQLIEKVCNFVNVISSSSSITQEFKELGQSVGEGEATCKILQDVSTR</sequence>
<proteinExistence type="predicted"/>
<keyword evidence="2" id="KW-1185">Reference proteome</keyword>
<comment type="caution">
    <text evidence="1">The sequence shown here is derived from an EMBL/GenBank/DDBJ whole genome shotgun (WGS) entry which is preliminary data.</text>
</comment>
<reference evidence="1" key="1">
    <citation type="submission" date="2021-06" db="EMBL/GenBank/DDBJ databases">
        <authorList>
            <person name="Kallberg Y."/>
            <person name="Tangrot J."/>
            <person name="Rosling A."/>
        </authorList>
    </citation>
    <scope>NUCLEOTIDE SEQUENCE</scope>
    <source>
        <strain evidence="1">IL203A</strain>
    </source>
</reference>
<dbReference type="Proteomes" id="UP000789702">
    <property type="component" value="Unassembled WGS sequence"/>
</dbReference>
<name>A0ACA9PVM8_9GLOM</name>
<organism evidence="1 2">
    <name type="scientific">Dentiscutata heterogama</name>
    <dbReference type="NCBI Taxonomy" id="1316150"/>
    <lineage>
        <taxon>Eukaryota</taxon>
        <taxon>Fungi</taxon>
        <taxon>Fungi incertae sedis</taxon>
        <taxon>Mucoromycota</taxon>
        <taxon>Glomeromycotina</taxon>
        <taxon>Glomeromycetes</taxon>
        <taxon>Diversisporales</taxon>
        <taxon>Gigasporaceae</taxon>
        <taxon>Dentiscutata</taxon>
    </lineage>
</organism>
<accession>A0ACA9PVM8</accession>
<evidence type="ECO:0000313" key="2">
    <source>
        <dbReference type="Proteomes" id="UP000789702"/>
    </source>
</evidence>
<evidence type="ECO:0000313" key="1">
    <source>
        <dbReference type="EMBL" id="CAG8726926.1"/>
    </source>
</evidence>
<gene>
    <name evidence="1" type="ORF">DHETER_LOCUS13198</name>
</gene>
<feature type="non-terminal residue" evidence="1">
    <location>
        <position position="1"/>
    </location>
</feature>
<dbReference type="EMBL" id="CAJVPU010035063">
    <property type="protein sequence ID" value="CAG8726926.1"/>
    <property type="molecule type" value="Genomic_DNA"/>
</dbReference>